<evidence type="ECO:0000313" key="2">
    <source>
        <dbReference type="Proteomes" id="UP000567246"/>
    </source>
</evidence>
<sequence length="145" mass="15098">MSTSTPSDATPTPPTRDLLPLITLAVEHVFDTLGRRPVFHPTILAVTADGQRGMWEHPDLEPEQAAAEVAKISPRPARAVAVFEGEADTEDGPRPAVAVEAFDAAALASVRLVFTYLPGVPGAGIAAQVDGDPQVVANGPNPLFG</sequence>
<reference evidence="1 2" key="1">
    <citation type="submission" date="2020-08" db="EMBL/GenBank/DDBJ databases">
        <title>Sequencing the genomes of 1000 actinobacteria strains.</title>
        <authorList>
            <person name="Klenk H.-P."/>
        </authorList>
    </citation>
    <scope>NUCLEOTIDE SEQUENCE [LARGE SCALE GENOMIC DNA]</scope>
    <source>
        <strain evidence="1 2">DSM 17945</strain>
    </source>
</reference>
<organism evidence="1 2">
    <name type="scientific">Micrococcus endophyticus</name>
    <dbReference type="NCBI Taxonomy" id="455343"/>
    <lineage>
        <taxon>Bacteria</taxon>
        <taxon>Bacillati</taxon>
        <taxon>Actinomycetota</taxon>
        <taxon>Actinomycetes</taxon>
        <taxon>Micrococcales</taxon>
        <taxon>Micrococcaceae</taxon>
        <taxon>Micrococcus</taxon>
    </lineage>
</organism>
<dbReference type="RefSeq" id="WP_184170024.1">
    <property type="nucleotide sequence ID" value="NZ_BAABAG010000002.1"/>
</dbReference>
<proteinExistence type="predicted"/>
<keyword evidence="2" id="KW-1185">Reference proteome</keyword>
<dbReference type="AlphaFoldDB" id="A0A7W9MZH1"/>
<protein>
    <submittedName>
        <fullName evidence="1">Uncharacterized protein</fullName>
    </submittedName>
</protein>
<dbReference type="EMBL" id="JACHMW010000001">
    <property type="protein sequence ID" value="MBB5847678.1"/>
    <property type="molecule type" value="Genomic_DNA"/>
</dbReference>
<accession>A0A7W9MZH1</accession>
<comment type="caution">
    <text evidence="1">The sequence shown here is derived from an EMBL/GenBank/DDBJ whole genome shotgun (WGS) entry which is preliminary data.</text>
</comment>
<name>A0A7W9MZH1_9MICC</name>
<dbReference type="Proteomes" id="UP000567246">
    <property type="component" value="Unassembled WGS sequence"/>
</dbReference>
<evidence type="ECO:0000313" key="1">
    <source>
        <dbReference type="EMBL" id="MBB5847678.1"/>
    </source>
</evidence>
<gene>
    <name evidence="1" type="ORF">HDA33_000242</name>
</gene>